<dbReference type="EMBL" id="AQFT01000062">
    <property type="protein sequence ID" value="EMZ28663.1"/>
    <property type="molecule type" value="Genomic_DNA"/>
</dbReference>
<dbReference type="InterPro" id="IPR000182">
    <property type="entry name" value="GNAT_dom"/>
</dbReference>
<feature type="domain" description="N-acetyltransferase" evidence="1">
    <location>
        <begin position="4"/>
        <end position="149"/>
    </location>
</feature>
<evidence type="ECO:0000313" key="3">
    <source>
        <dbReference type="Proteomes" id="UP000012589"/>
    </source>
</evidence>
<reference evidence="2 3" key="1">
    <citation type="journal article" date="2014" name="Genome Announc.">
        <title>Draft genome sequences of the altered schaedler flora, a defined bacterial community from gnotobiotic mice.</title>
        <authorList>
            <person name="Wannemuehler M.J."/>
            <person name="Overstreet A.M."/>
            <person name="Ward D.V."/>
            <person name="Phillips G.J."/>
        </authorList>
    </citation>
    <scope>NUCLEOTIDE SEQUENCE [LARGE SCALE GENOMIC DNA]</scope>
    <source>
        <strain evidence="2 3">ASF492</strain>
    </source>
</reference>
<sequence length="149" mass="16927">MESYIIKRCSLGHIQEYGEIYAKAFSGEPWNDCWKIEDAILHVSEILESKQSYGLECLSDGRVVGFILGSTMLFHYGRVFEINDLAVLPDYQRKGIATKLLERCLAEMEERGIKSVNLITANEGMLPGFYGKHGFEREDGVILMGREIE</sequence>
<dbReference type="STRING" id="1235802.C823_01884"/>
<dbReference type="CDD" id="cd04301">
    <property type="entry name" value="NAT_SF"/>
    <property type="match status" value="1"/>
</dbReference>
<dbReference type="Gene3D" id="3.40.630.30">
    <property type="match status" value="1"/>
</dbReference>
<dbReference type="HOGENOM" id="CLU_118417_0_0_9"/>
<dbReference type="InterPro" id="IPR016181">
    <property type="entry name" value="Acyl_CoA_acyltransferase"/>
</dbReference>
<dbReference type="InterPro" id="IPR050276">
    <property type="entry name" value="MshD_Acetyltransferase"/>
</dbReference>
<gene>
    <name evidence="2" type="ORF">C823_01884</name>
</gene>
<dbReference type="SUPFAM" id="SSF55729">
    <property type="entry name" value="Acyl-CoA N-acyltransferases (Nat)"/>
    <property type="match status" value="1"/>
</dbReference>
<dbReference type="PANTHER" id="PTHR43617">
    <property type="entry name" value="L-AMINO ACID N-ACETYLTRANSFERASE"/>
    <property type="match status" value="1"/>
</dbReference>
<dbReference type="eggNOG" id="COG0456">
    <property type="taxonomic scope" value="Bacteria"/>
</dbReference>
<dbReference type="AlphaFoldDB" id="N2AQD5"/>
<protein>
    <recommendedName>
        <fullName evidence="1">N-acetyltransferase domain-containing protein</fullName>
    </recommendedName>
</protein>
<dbReference type="Pfam" id="PF00583">
    <property type="entry name" value="Acetyltransf_1"/>
    <property type="match status" value="1"/>
</dbReference>
<dbReference type="PATRIC" id="fig|1235802.3.peg.1992"/>
<evidence type="ECO:0000259" key="1">
    <source>
        <dbReference type="PROSITE" id="PS51186"/>
    </source>
</evidence>
<name>N2AQD5_9FIRM</name>
<proteinExistence type="predicted"/>
<dbReference type="GO" id="GO:0016747">
    <property type="term" value="F:acyltransferase activity, transferring groups other than amino-acyl groups"/>
    <property type="evidence" value="ECO:0007669"/>
    <property type="project" value="InterPro"/>
</dbReference>
<organism evidence="2 3">
    <name type="scientific">Eubacterium plexicaudatum ASF492</name>
    <dbReference type="NCBI Taxonomy" id="1235802"/>
    <lineage>
        <taxon>Bacteria</taxon>
        <taxon>Bacillati</taxon>
        <taxon>Bacillota</taxon>
        <taxon>Clostridia</taxon>
        <taxon>Eubacteriales</taxon>
        <taxon>Eubacteriaceae</taxon>
        <taxon>Eubacterium</taxon>
    </lineage>
</organism>
<keyword evidence="3" id="KW-1185">Reference proteome</keyword>
<dbReference type="Proteomes" id="UP000012589">
    <property type="component" value="Unassembled WGS sequence"/>
</dbReference>
<evidence type="ECO:0000313" key="2">
    <source>
        <dbReference type="EMBL" id="EMZ28663.1"/>
    </source>
</evidence>
<dbReference type="PROSITE" id="PS51186">
    <property type="entry name" value="GNAT"/>
    <property type="match status" value="1"/>
</dbReference>
<comment type="caution">
    <text evidence="2">The sequence shown here is derived from an EMBL/GenBank/DDBJ whole genome shotgun (WGS) entry which is preliminary data.</text>
</comment>
<accession>N2AQD5</accession>
<dbReference type="PANTHER" id="PTHR43617:SF38">
    <property type="entry name" value="N-ACETYLTRANSFERASE DOMAIN-CONTAINING PROTEIN"/>
    <property type="match status" value="1"/>
</dbReference>